<evidence type="ECO:0000259" key="10">
    <source>
        <dbReference type="Pfam" id="PF02879"/>
    </source>
</evidence>
<keyword evidence="4 7" id="KW-0479">Metal-binding</keyword>
<evidence type="ECO:0000259" key="8">
    <source>
        <dbReference type="Pfam" id="PF00408"/>
    </source>
</evidence>
<evidence type="ECO:0000256" key="3">
    <source>
        <dbReference type="ARBA" id="ARBA00022553"/>
    </source>
</evidence>
<evidence type="ECO:0000313" key="13">
    <source>
        <dbReference type="Proteomes" id="UP000008466"/>
    </source>
</evidence>
<dbReference type="OrthoDB" id="9806956at2"/>
<dbReference type="Pfam" id="PF02878">
    <property type="entry name" value="PGM_PMM_I"/>
    <property type="match status" value="1"/>
</dbReference>
<dbReference type="InterPro" id="IPR005841">
    <property type="entry name" value="Alpha-D-phosphohexomutase_SF"/>
</dbReference>
<proteinExistence type="inferred from homology"/>
<dbReference type="InterPro" id="IPR005843">
    <property type="entry name" value="A-D-PHexomutase_C"/>
</dbReference>
<evidence type="ECO:0000256" key="5">
    <source>
        <dbReference type="ARBA" id="ARBA00022842"/>
    </source>
</evidence>
<dbReference type="InterPro" id="IPR005846">
    <property type="entry name" value="A-D-PHexomutase_a/b/a-III"/>
</dbReference>
<dbReference type="PROSITE" id="PS00710">
    <property type="entry name" value="PGM_PMM"/>
    <property type="match status" value="1"/>
</dbReference>
<gene>
    <name evidence="12" type="ordered locus">SpiBuddy_1926</name>
</gene>
<dbReference type="HOGENOM" id="CLU_016950_9_1_12"/>
<comment type="cofactor">
    <cofactor evidence="1">
        <name>Mg(2+)</name>
        <dbReference type="ChEBI" id="CHEBI:18420"/>
    </cofactor>
</comment>
<dbReference type="Pfam" id="PF00408">
    <property type="entry name" value="PGM_PMM_IV"/>
    <property type="match status" value="1"/>
</dbReference>
<dbReference type="AlphaFoldDB" id="F0RWW8"/>
<dbReference type="GO" id="GO:0016868">
    <property type="term" value="F:intramolecular phosphotransferase activity"/>
    <property type="evidence" value="ECO:0007669"/>
    <property type="project" value="InterPro"/>
</dbReference>
<protein>
    <submittedName>
        <fullName evidence="12">Phosphoglucomutase/phosphomannomutase alpha/beta/alpha domain I</fullName>
    </submittedName>
</protein>
<evidence type="ECO:0000256" key="4">
    <source>
        <dbReference type="ARBA" id="ARBA00022723"/>
    </source>
</evidence>
<dbReference type="GO" id="GO:0005975">
    <property type="term" value="P:carbohydrate metabolic process"/>
    <property type="evidence" value="ECO:0007669"/>
    <property type="project" value="InterPro"/>
</dbReference>
<dbReference type="InterPro" id="IPR005845">
    <property type="entry name" value="A-D-PHexomutase_a/b/a-II"/>
</dbReference>
<evidence type="ECO:0000259" key="9">
    <source>
        <dbReference type="Pfam" id="PF02878"/>
    </source>
</evidence>
<dbReference type="Pfam" id="PF02880">
    <property type="entry name" value="PGM_PMM_III"/>
    <property type="match status" value="1"/>
</dbReference>
<dbReference type="PRINTS" id="PR00509">
    <property type="entry name" value="PGMPMM"/>
</dbReference>
<dbReference type="Gene3D" id="3.30.310.50">
    <property type="entry name" value="Alpha-D-phosphohexomutase, C-terminal domain"/>
    <property type="match status" value="1"/>
</dbReference>
<feature type="domain" description="Alpha-D-phosphohexomutase alpha/beta/alpha" evidence="9">
    <location>
        <begin position="3"/>
        <end position="126"/>
    </location>
</feature>
<evidence type="ECO:0000259" key="11">
    <source>
        <dbReference type="Pfam" id="PF02880"/>
    </source>
</evidence>
<dbReference type="eggNOG" id="COG1109">
    <property type="taxonomic scope" value="Bacteria"/>
</dbReference>
<evidence type="ECO:0000256" key="1">
    <source>
        <dbReference type="ARBA" id="ARBA00001946"/>
    </source>
</evidence>
<dbReference type="PANTHER" id="PTHR43771">
    <property type="entry name" value="PHOSPHOMANNOMUTASE"/>
    <property type="match status" value="1"/>
</dbReference>
<dbReference type="Gene3D" id="3.40.120.10">
    <property type="entry name" value="Alpha-D-Glucose-1,6-Bisphosphate, subunit A, domain 3"/>
    <property type="match status" value="3"/>
</dbReference>
<evidence type="ECO:0000256" key="2">
    <source>
        <dbReference type="ARBA" id="ARBA00010231"/>
    </source>
</evidence>
<dbReference type="InterPro" id="IPR016055">
    <property type="entry name" value="A-D-PHexomutase_a/b/a-I/II/III"/>
</dbReference>
<keyword evidence="13" id="KW-1185">Reference proteome</keyword>
<name>F0RWW8_SPHGB</name>
<accession>F0RWW8</accession>
<dbReference type="Pfam" id="PF02879">
    <property type="entry name" value="PGM_PMM_II"/>
    <property type="match status" value="1"/>
</dbReference>
<reference evidence="13" key="1">
    <citation type="submission" date="2011-02" db="EMBL/GenBank/DDBJ databases">
        <title>Complete sequence of Spirochaeta sp. Buddy.</title>
        <authorList>
            <person name="Lucas S."/>
            <person name="Copeland A."/>
            <person name="Lapidus A."/>
            <person name="Cheng J.-F."/>
            <person name="Goodwin L."/>
            <person name="Pitluck S."/>
            <person name="Zeytun A."/>
            <person name="Detter J.C."/>
            <person name="Han C."/>
            <person name="Tapia R."/>
            <person name="Land M."/>
            <person name="Hauser L."/>
            <person name="Kyrpides N."/>
            <person name="Ivanova N."/>
            <person name="Mikhailova N."/>
            <person name="Pagani I."/>
            <person name="Ritalahti K.M."/>
            <person name="Loeffler F.E."/>
            <person name="Woyke T."/>
        </authorList>
    </citation>
    <scope>NUCLEOTIDE SEQUENCE [LARGE SCALE GENOMIC DNA]</scope>
    <source>
        <strain evidence="13">ATCC BAA-1886 / DSM 22777 / Buddy</strain>
    </source>
</reference>
<dbReference type="InterPro" id="IPR016066">
    <property type="entry name" value="A-D-PHexomutase_CS"/>
</dbReference>
<feature type="domain" description="Alpha-D-phosphohexomutase C-terminal" evidence="8">
    <location>
        <begin position="364"/>
        <end position="432"/>
    </location>
</feature>
<evidence type="ECO:0000256" key="7">
    <source>
        <dbReference type="RuleBase" id="RU004326"/>
    </source>
</evidence>
<dbReference type="EMBL" id="CP002541">
    <property type="protein sequence ID" value="ADY13749.1"/>
    <property type="molecule type" value="Genomic_DNA"/>
</dbReference>
<dbReference type="KEGG" id="sbu:SpiBuddy_1926"/>
<dbReference type="SUPFAM" id="SSF55957">
    <property type="entry name" value="Phosphoglucomutase, C-terminal domain"/>
    <property type="match status" value="1"/>
</dbReference>
<dbReference type="CDD" id="cd03089">
    <property type="entry name" value="PMM_PGM"/>
    <property type="match status" value="1"/>
</dbReference>
<dbReference type="InterPro" id="IPR005844">
    <property type="entry name" value="A-D-PHexomutase_a/b/a-I"/>
</dbReference>
<dbReference type="STRING" id="158189.SpiBuddy_1926"/>
<organism evidence="12 13">
    <name type="scientific">Sphaerochaeta globosa (strain ATCC BAA-1886 / DSM 22777 / Buddy)</name>
    <name type="common">Spirochaeta sp. (strain Buddy)</name>
    <dbReference type="NCBI Taxonomy" id="158189"/>
    <lineage>
        <taxon>Bacteria</taxon>
        <taxon>Pseudomonadati</taxon>
        <taxon>Spirochaetota</taxon>
        <taxon>Spirochaetia</taxon>
        <taxon>Spirochaetales</taxon>
        <taxon>Sphaerochaetaceae</taxon>
        <taxon>Sphaerochaeta</taxon>
    </lineage>
</organism>
<dbReference type="PANTHER" id="PTHR43771:SF1">
    <property type="entry name" value="PHOSPHOMANNOMUTASE"/>
    <property type="match status" value="1"/>
</dbReference>
<dbReference type="InterPro" id="IPR036900">
    <property type="entry name" value="A-D-PHexomutase_C_sf"/>
</dbReference>
<dbReference type="RefSeq" id="WP_013607598.1">
    <property type="nucleotide sequence ID" value="NC_015152.1"/>
</dbReference>
<feature type="domain" description="Alpha-D-phosphohexomutase alpha/beta/alpha" evidence="11">
    <location>
        <begin position="248"/>
        <end position="353"/>
    </location>
</feature>
<sequence>MGAFKAYDIRGIYNTDFNKDTVYKIGYFLPKLLKSKVVLVGRDVRTSSEEIFEYLCKGITDSGSDVYDIGLATTPMVYFSTVHFSVDASVQITASHNPAKYNGLKISRTKAVPVGSDSGLKELEQMVLTQPIEVAATKGRILSKDAKTPYLAFLEQFVPDTSNLNISIDCSHGMANLLVKDLLGTHHHYLYDHFDGTFPAHEPNPLEVENTKDLEKAVLQNKSDIGVIYDGDADRVMFLDENGRFLQPDYITAVLGYYYLKKEQGNVLVDIRTSRSTTEYLTKLGANVYIWKVGHAFAKTKLRDLGAIFGGELAGHYYFRDFFNCDSGFLASLIVLQVVSELKKQGVSISSFIDSIIAYANSGEINFKLENKDSAMAALYERFVENDKPSKVMDFDGYRIEFSSWWFNVRKSNTEPYLRLVVEAKNAAELQERTKALSSIIKQFN</sequence>
<dbReference type="GO" id="GO:0000287">
    <property type="term" value="F:magnesium ion binding"/>
    <property type="evidence" value="ECO:0007669"/>
    <property type="project" value="InterPro"/>
</dbReference>
<dbReference type="SUPFAM" id="SSF53738">
    <property type="entry name" value="Phosphoglucomutase, first 3 domains"/>
    <property type="match status" value="3"/>
</dbReference>
<keyword evidence="3" id="KW-0597">Phosphoprotein</keyword>
<keyword evidence="6" id="KW-0413">Isomerase</keyword>
<evidence type="ECO:0000256" key="6">
    <source>
        <dbReference type="ARBA" id="ARBA00023235"/>
    </source>
</evidence>
<dbReference type="Proteomes" id="UP000008466">
    <property type="component" value="Chromosome"/>
</dbReference>
<feature type="domain" description="Alpha-D-phosphohexomutase alpha/beta/alpha" evidence="10">
    <location>
        <begin position="150"/>
        <end position="243"/>
    </location>
</feature>
<keyword evidence="5 7" id="KW-0460">Magnesium</keyword>
<comment type="similarity">
    <text evidence="2 7">Belongs to the phosphohexose mutase family.</text>
</comment>
<evidence type="ECO:0000313" key="12">
    <source>
        <dbReference type="EMBL" id="ADY13749.1"/>
    </source>
</evidence>